<dbReference type="InterPro" id="IPR023393">
    <property type="entry name" value="START-like_dom_sf"/>
</dbReference>
<gene>
    <name evidence="3" type="ORF">KW868_08785</name>
</gene>
<dbReference type="CDD" id="cd07814">
    <property type="entry name" value="SRPBCC_CalC_Aha1-like"/>
    <property type="match status" value="1"/>
</dbReference>
<feature type="domain" description="Activator of Hsp90 ATPase homologue 1/2-like C-terminal" evidence="2">
    <location>
        <begin position="12"/>
        <end position="137"/>
    </location>
</feature>
<dbReference type="SUPFAM" id="SSF55961">
    <property type="entry name" value="Bet v1-like"/>
    <property type="match status" value="1"/>
</dbReference>
<proteinExistence type="inferred from homology"/>
<sequence>MMTLSYDIVIQANAQTVWNILWDTHTYSKWTQPFSETSQMQSDWKIGGETLFQDASGNGMVATIVELEQFKKVVFKHLGVLKNGVLDSTSADVQSWSGSLEKYFLNEQGETTTLSAEIETSEEYKDMMDRAFQQGFAIVKSLAEQDH</sequence>
<dbReference type="Gene3D" id="3.30.530.20">
    <property type="match status" value="1"/>
</dbReference>
<dbReference type="InterPro" id="IPR013538">
    <property type="entry name" value="ASHA1/2-like_C"/>
</dbReference>
<dbReference type="Proteomes" id="UP000887320">
    <property type="component" value="Unassembled WGS sequence"/>
</dbReference>
<dbReference type="RefSeq" id="WP_154129222.1">
    <property type="nucleotide sequence ID" value="NZ_JAHWXT010000002.1"/>
</dbReference>
<dbReference type="EMBL" id="JAHWXT010000002">
    <property type="protein sequence ID" value="MCF0264559.1"/>
    <property type="molecule type" value="Genomic_DNA"/>
</dbReference>
<evidence type="ECO:0000256" key="1">
    <source>
        <dbReference type="ARBA" id="ARBA00006817"/>
    </source>
</evidence>
<dbReference type="Pfam" id="PF08327">
    <property type="entry name" value="AHSA1"/>
    <property type="match status" value="1"/>
</dbReference>
<reference evidence="3" key="1">
    <citation type="submission" date="2021-07" db="EMBL/GenBank/DDBJ databases">
        <authorList>
            <person name="Fernandez M."/>
            <person name="Pereira P."/>
            <person name="Torres Tejerizo G.A."/>
            <person name="Gonzalez P."/>
            <person name="Agostini E."/>
        </authorList>
    </citation>
    <scope>NUCLEOTIDE SEQUENCE</scope>
    <source>
        <strain evidence="3">SFC 500-1A</strain>
    </source>
</reference>
<evidence type="ECO:0000313" key="4">
    <source>
        <dbReference type="Proteomes" id="UP000887320"/>
    </source>
</evidence>
<dbReference type="AlphaFoldDB" id="A0A8X8GJP4"/>
<comment type="caution">
    <text evidence="3">The sequence shown here is derived from an EMBL/GenBank/DDBJ whole genome shotgun (WGS) entry which is preliminary data.</text>
</comment>
<evidence type="ECO:0000259" key="2">
    <source>
        <dbReference type="Pfam" id="PF08327"/>
    </source>
</evidence>
<comment type="similarity">
    <text evidence="1">Belongs to the AHA1 family.</text>
</comment>
<evidence type="ECO:0000313" key="3">
    <source>
        <dbReference type="EMBL" id="MCF0264559.1"/>
    </source>
</evidence>
<name>A0A8X8GJP4_ACIGI</name>
<protein>
    <submittedName>
        <fullName evidence="3">SRPBCC domain-containing protein</fullName>
    </submittedName>
</protein>
<organism evidence="3 4">
    <name type="scientific">Acinetobacter guillouiae</name>
    <name type="common">Acinetobacter genomosp. 11</name>
    <dbReference type="NCBI Taxonomy" id="106649"/>
    <lineage>
        <taxon>Bacteria</taxon>
        <taxon>Pseudomonadati</taxon>
        <taxon>Pseudomonadota</taxon>
        <taxon>Gammaproteobacteria</taxon>
        <taxon>Moraxellales</taxon>
        <taxon>Moraxellaceae</taxon>
        <taxon>Acinetobacter</taxon>
    </lineage>
</organism>
<accession>A0A8X8GJP4</accession>